<feature type="region of interest" description="Disordered" evidence="4">
    <location>
        <begin position="29"/>
        <end position="57"/>
    </location>
</feature>
<feature type="chain" id="PRO_5046452407" description="SsuA/THI5-like domain-containing protein" evidence="5">
    <location>
        <begin position="26"/>
        <end position="367"/>
    </location>
</feature>
<evidence type="ECO:0000256" key="5">
    <source>
        <dbReference type="SAM" id="SignalP"/>
    </source>
</evidence>
<evidence type="ECO:0000313" key="7">
    <source>
        <dbReference type="EMBL" id="GAA1845074.1"/>
    </source>
</evidence>
<protein>
    <recommendedName>
        <fullName evidence="6">SsuA/THI5-like domain-containing protein</fullName>
    </recommendedName>
</protein>
<accession>A0ABN2MZM8</accession>
<dbReference type="Gene3D" id="3.40.190.10">
    <property type="entry name" value="Periplasmic binding protein-like II"/>
    <property type="match status" value="2"/>
</dbReference>
<sequence length="367" mass="38423">MFRSGRWRWGITMGAVALMALTACGSGGSASGPVEADGGGPASVGQGPGTPNPSPLKERTTVTVLYSTAATSFMSVLIAKEMGEFEKENLDVELRTVPTTDGAVLVARGEADVQMAGFNASALNLLAQSSAPIKYVTSASVEEPPTAGLYVNNQYVKDGHVDPAAIRGQSLMFGPGGGGLGNPGALQWYTHATKNGIPLDAVTPAVLSSSTDGAIAMLNNRIAGGGLFTSAARLLDAQKDRFTMVEHNAAAAVYVANSEWLKDQPQVAAAFFRAVMRTNRTYLQGDYLENKNVLDIEAKLLGSTPENVVADGLARYSPDLDSSVPKGLFPSYQDLSRAAGVLSYGAPLPTDKAFDDTPVRDVLQGKY</sequence>
<dbReference type="Proteomes" id="UP001500449">
    <property type="component" value="Unassembled WGS sequence"/>
</dbReference>
<name>A0ABN2MZM8_9PSEU</name>
<comment type="subcellular location">
    <subcellularLocation>
        <location evidence="1">Periplasm</location>
    </subcellularLocation>
</comment>
<comment type="similarity">
    <text evidence="2">Belongs to the bacterial solute-binding protein SsuA/TauA family.</text>
</comment>
<reference evidence="7 8" key="1">
    <citation type="journal article" date="2019" name="Int. J. Syst. Evol. Microbiol.">
        <title>The Global Catalogue of Microorganisms (GCM) 10K type strain sequencing project: providing services to taxonomists for standard genome sequencing and annotation.</title>
        <authorList>
            <consortium name="The Broad Institute Genomics Platform"/>
            <consortium name="The Broad Institute Genome Sequencing Center for Infectious Disease"/>
            <person name="Wu L."/>
            <person name="Ma J."/>
        </authorList>
    </citation>
    <scope>NUCLEOTIDE SEQUENCE [LARGE SCALE GENOMIC DNA]</scope>
    <source>
        <strain evidence="7 8">JCM 16009</strain>
    </source>
</reference>
<dbReference type="PROSITE" id="PS51257">
    <property type="entry name" value="PROKAR_LIPOPROTEIN"/>
    <property type="match status" value="1"/>
</dbReference>
<evidence type="ECO:0000256" key="2">
    <source>
        <dbReference type="ARBA" id="ARBA00010742"/>
    </source>
</evidence>
<dbReference type="EMBL" id="BAAAQK010000005">
    <property type="protein sequence ID" value="GAA1845074.1"/>
    <property type="molecule type" value="Genomic_DNA"/>
</dbReference>
<dbReference type="PANTHER" id="PTHR30024:SF47">
    <property type="entry name" value="TAURINE-BINDING PERIPLASMIC PROTEIN"/>
    <property type="match status" value="1"/>
</dbReference>
<proteinExistence type="inferred from homology"/>
<evidence type="ECO:0000256" key="1">
    <source>
        <dbReference type="ARBA" id="ARBA00004418"/>
    </source>
</evidence>
<comment type="caution">
    <text evidence="7">The sequence shown here is derived from an EMBL/GenBank/DDBJ whole genome shotgun (WGS) entry which is preliminary data.</text>
</comment>
<dbReference type="InterPro" id="IPR015168">
    <property type="entry name" value="SsuA/THI5"/>
</dbReference>
<evidence type="ECO:0000313" key="8">
    <source>
        <dbReference type="Proteomes" id="UP001500449"/>
    </source>
</evidence>
<dbReference type="SUPFAM" id="SSF53850">
    <property type="entry name" value="Periplasmic binding protein-like II"/>
    <property type="match status" value="1"/>
</dbReference>
<evidence type="ECO:0000256" key="4">
    <source>
        <dbReference type="SAM" id="MobiDB-lite"/>
    </source>
</evidence>
<feature type="domain" description="SsuA/THI5-like" evidence="6">
    <location>
        <begin position="71"/>
        <end position="277"/>
    </location>
</feature>
<keyword evidence="3 5" id="KW-0732">Signal</keyword>
<evidence type="ECO:0000259" key="6">
    <source>
        <dbReference type="Pfam" id="PF09084"/>
    </source>
</evidence>
<feature type="compositionally biased region" description="Gly residues" evidence="4">
    <location>
        <begin position="37"/>
        <end position="48"/>
    </location>
</feature>
<keyword evidence="8" id="KW-1185">Reference proteome</keyword>
<feature type="signal peptide" evidence="5">
    <location>
        <begin position="1"/>
        <end position="25"/>
    </location>
</feature>
<dbReference type="RefSeq" id="WP_344415844.1">
    <property type="nucleotide sequence ID" value="NZ_BAAAQK010000005.1"/>
</dbReference>
<dbReference type="PANTHER" id="PTHR30024">
    <property type="entry name" value="ALIPHATIC SULFONATES-BINDING PROTEIN-RELATED"/>
    <property type="match status" value="1"/>
</dbReference>
<organism evidence="7 8">
    <name type="scientific">Pseudonocardia ailaonensis</name>
    <dbReference type="NCBI Taxonomy" id="367279"/>
    <lineage>
        <taxon>Bacteria</taxon>
        <taxon>Bacillati</taxon>
        <taxon>Actinomycetota</taxon>
        <taxon>Actinomycetes</taxon>
        <taxon>Pseudonocardiales</taxon>
        <taxon>Pseudonocardiaceae</taxon>
        <taxon>Pseudonocardia</taxon>
    </lineage>
</organism>
<gene>
    <name evidence="7" type="ORF">GCM10009836_25730</name>
</gene>
<evidence type="ECO:0000256" key="3">
    <source>
        <dbReference type="ARBA" id="ARBA00022729"/>
    </source>
</evidence>
<dbReference type="Pfam" id="PF09084">
    <property type="entry name" value="NMT1"/>
    <property type="match status" value="1"/>
</dbReference>